<evidence type="ECO:0000313" key="2">
    <source>
        <dbReference type="Proteomes" id="UP000256486"/>
    </source>
</evidence>
<name>A0A3E0VGY3_9MICO</name>
<accession>A0A3E0VGY3</accession>
<gene>
    <name evidence="1" type="ORF">B7R54_06535</name>
</gene>
<dbReference type="EMBL" id="NBWZ01000001">
    <property type="protein sequence ID" value="RFA08919.1"/>
    <property type="molecule type" value="Genomic_DNA"/>
</dbReference>
<organism evidence="1 2">
    <name type="scientific">Subtercola boreus</name>
    <dbReference type="NCBI Taxonomy" id="120213"/>
    <lineage>
        <taxon>Bacteria</taxon>
        <taxon>Bacillati</taxon>
        <taxon>Actinomycetota</taxon>
        <taxon>Actinomycetes</taxon>
        <taxon>Micrococcales</taxon>
        <taxon>Microbacteriaceae</taxon>
        <taxon>Subtercola</taxon>
    </lineage>
</organism>
<evidence type="ECO:0000313" key="1">
    <source>
        <dbReference type="EMBL" id="RFA08919.1"/>
    </source>
</evidence>
<sequence length="180" mass="19223">MLVFDVSLMNNYGRTHHMFNKSSKMLLKLGVVGAVSTALVVGGSVATASAVDPAPPTGTTLRVSLFTVPQPVDTTRRPTVQGVVNLRSTLDPAAVHLRLTCDDGQLFDTPLQGTSSPTILRFAVELPLTEVGHRCLVDGYVSNEAHPLVFNPVTMVNNPGETEVWVSGIDNVVYNRLGGL</sequence>
<comment type="caution">
    <text evidence="1">The sequence shown here is derived from an EMBL/GenBank/DDBJ whole genome shotgun (WGS) entry which is preliminary data.</text>
</comment>
<protein>
    <submittedName>
        <fullName evidence="1">Uncharacterized protein</fullName>
    </submittedName>
</protein>
<proteinExistence type="predicted"/>
<dbReference type="AlphaFoldDB" id="A0A3E0VGY3"/>
<reference evidence="1 2" key="1">
    <citation type="submission" date="2017-04" db="EMBL/GenBank/DDBJ databases">
        <title>Comparative genome analysis of Subtercola boreus.</title>
        <authorList>
            <person name="Cho Y.-J."/>
            <person name="Cho A."/>
            <person name="Kim O.-S."/>
            <person name="Lee J.-I."/>
        </authorList>
    </citation>
    <scope>NUCLEOTIDE SEQUENCE [LARGE SCALE GENOMIC DNA]</scope>
    <source>
        <strain evidence="1 2">K300</strain>
    </source>
</reference>
<dbReference type="Proteomes" id="UP000256486">
    <property type="component" value="Unassembled WGS sequence"/>
</dbReference>
<keyword evidence="2" id="KW-1185">Reference proteome</keyword>